<protein>
    <submittedName>
        <fullName evidence="2">DUF305 domain-containing protein</fullName>
    </submittedName>
</protein>
<dbReference type="InterPro" id="IPR012347">
    <property type="entry name" value="Ferritin-like"/>
</dbReference>
<dbReference type="Gene3D" id="1.20.1260.10">
    <property type="match status" value="1"/>
</dbReference>
<proteinExistence type="predicted"/>
<accession>A0ABN1H977</accession>
<evidence type="ECO:0000313" key="2">
    <source>
        <dbReference type="EMBL" id="GAA0633597.1"/>
    </source>
</evidence>
<feature type="domain" description="DUF305" evidence="1">
    <location>
        <begin position="48"/>
        <end position="199"/>
    </location>
</feature>
<dbReference type="PANTHER" id="PTHR36933:SF1">
    <property type="entry name" value="SLL0788 PROTEIN"/>
    <property type="match status" value="1"/>
</dbReference>
<dbReference type="RefSeq" id="WP_344608454.1">
    <property type="nucleotide sequence ID" value="NZ_BAAAHE010000045.1"/>
</dbReference>
<keyword evidence="3" id="KW-1185">Reference proteome</keyword>
<evidence type="ECO:0000313" key="3">
    <source>
        <dbReference type="Proteomes" id="UP001500957"/>
    </source>
</evidence>
<gene>
    <name evidence="2" type="ORF">GCM10009547_41910</name>
</gene>
<organism evidence="2 3">
    <name type="scientific">Sporichthya brevicatena</name>
    <dbReference type="NCBI Taxonomy" id="171442"/>
    <lineage>
        <taxon>Bacteria</taxon>
        <taxon>Bacillati</taxon>
        <taxon>Actinomycetota</taxon>
        <taxon>Actinomycetes</taxon>
        <taxon>Sporichthyales</taxon>
        <taxon>Sporichthyaceae</taxon>
        <taxon>Sporichthya</taxon>
    </lineage>
</organism>
<reference evidence="2 3" key="1">
    <citation type="journal article" date="2019" name="Int. J. Syst. Evol. Microbiol.">
        <title>The Global Catalogue of Microorganisms (GCM) 10K type strain sequencing project: providing services to taxonomists for standard genome sequencing and annotation.</title>
        <authorList>
            <consortium name="The Broad Institute Genomics Platform"/>
            <consortium name="The Broad Institute Genome Sequencing Center for Infectious Disease"/>
            <person name="Wu L."/>
            <person name="Ma J."/>
        </authorList>
    </citation>
    <scope>NUCLEOTIDE SEQUENCE [LARGE SCALE GENOMIC DNA]</scope>
    <source>
        <strain evidence="2 3">JCM 10671</strain>
    </source>
</reference>
<dbReference type="EMBL" id="BAAAHE010000045">
    <property type="protein sequence ID" value="GAA0633597.1"/>
    <property type="molecule type" value="Genomic_DNA"/>
</dbReference>
<dbReference type="Proteomes" id="UP001500957">
    <property type="component" value="Unassembled WGS sequence"/>
</dbReference>
<name>A0ABN1H977_9ACTN</name>
<comment type="caution">
    <text evidence="2">The sequence shown here is derived from an EMBL/GenBank/DDBJ whole genome shotgun (WGS) entry which is preliminary data.</text>
</comment>
<dbReference type="Pfam" id="PF03713">
    <property type="entry name" value="DUF305"/>
    <property type="match status" value="1"/>
</dbReference>
<dbReference type="PANTHER" id="PTHR36933">
    <property type="entry name" value="SLL0788 PROTEIN"/>
    <property type="match status" value="1"/>
</dbReference>
<sequence>MKRPSAPVAVAAGALVLGLGAGIGLATALDDDSGTAVSAAAATPSAVDIGFSQDMIVHHEQAVLMAQLVRGRTADPKIAALAAGIESDQLLEIGTLRGYLALWDAPVLPAGPPMTWMADHQHGAAMPGMATTAQLNRLRSAKGAALDRMFLQLMLRHHEGGQPMLSDAAANAAIPAVRALASRMSFHQGEEIRTIQALLATTQPS</sequence>
<dbReference type="InterPro" id="IPR005183">
    <property type="entry name" value="DUF305_CopM-like"/>
</dbReference>
<evidence type="ECO:0000259" key="1">
    <source>
        <dbReference type="Pfam" id="PF03713"/>
    </source>
</evidence>